<proteinExistence type="predicted"/>
<dbReference type="Proteomes" id="UP000823674">
    <property type="component" value="Chromosome A09"/>
</dbReference>
<keyword evidence="2" id="KW-1185">Reference proteome</keyword>
<accession>A0ABQ7LBU8</accession>
<comment type="caution">
    <text evidence="1">The sequence shown here is derived from an EMBL/GenBank/DDBJ whole genome shotgun (WGS) entry which is preliminary data.</text>
</comment>
<name>A0ABQ7LBU8_BRACM</name>
<evidence type="ECO:0000313" key="1">
    <source>
        <dbReference type="EMBL" id="KAG5383712.1"/>
    </source>
</evidence>
<protein>
    <submittedName>
        <fullName evidence="1">Uncharacterized protein</fullName>
    </submittedName>
</protein>
<organism evidence="1 2">
    <name type="scientific">Brassica rapa subsp. trilocularis</name>
    <dbReference type="NCBI Taxonomy" id="1813537"/>
    <lineage>
        <taxon>Eukaryota</taxon>
        <taxon>Viridiplantae</taxon>
        <taxon>Streptophyta</taxon>
        <taxon>Embryophyta</taxon>
        <taxon>Tracheophyta</taxon>
        <taxon>Spermatophyta</taxon>
        <taxon>Magnoliopsida</taxon>
        <taxon>eudicotyledons</taxon>
        <taxon>Gunneridae</taxon>
        <taxon>Pentapetalae</taxon>
        <taxon>rosids</taxon>
        <taxon>malvids</taxon>
        <taxon>Brassicales</taxon>
        <taxon>Brassicaceae</taxon>
        <taxon>Brassiceae</taxon>
        <taxon>Brassica</taxon>
    </lineage>
</organism>
<gene>
    <name evidence="1" type="primary">A09p029050.1_BraROA</name>
    <name evidence="1" type="ORF">IGI04_035182</name>
</gene>
<reference evidence="1 2" key="1">
    <citation type="submission" date="2021-03" db="EMBL/GenBank/DDBJ databases">
        <authorList>
            <person name="King G.J."/>
            <person name="Bancroft I."/>
            <person name="Baten A."/>
            <person name="Bloomfield J."/>
            <person name="Borpatragohain P."/>
            <person name="He Z."/>
            <person name="Irish N."/>
            <person name="Irwin J."/>
            <person name="Liu K."/>
            <person name="Mauleon R.P."/>
            <person name="Moore J."/>
            <person name="Morris R."/>
            <person name="Ostergaard L."/>
            <person name="Wang B."/>
            <person name="Wells R."/>
        </authorList>
    </citation>
    <scope>NUCLEOTIDE SEQUENCE [LARGE SCALE GENOMIC DNA]</scope>
    <source>
        <strain evidence="1">R-o-18</strain>
        <tissue evidence="1">Leaf</tissue>
    </source>
</reference>
<dbReference type="EMBL" id="JADBGQ010000008">
    <property type="protein sequence ID" value="KAG5383712.1"/>
    <property type="molecule type" value="Genomic_DNA"/>
</dbReference>
<sequence length="99" mass="10883">MKSSKGRCMLAREDLLLRALVMETSDVGGGGLSLISSDSRSLHVALVSPLPARRRGFDGHLDFDFVGASPGFVDWALLSRVLLWRQSLHPLHNSTRQIV</sequence>
<evidence type="ECO:0000313" key="2">
    <source>
        <dbReference type="Proteomes" id="UP000823674"/>
    </source>
</evidence>